<dbReference type="Proteomes" id="UP000193675">
    <property type="component" value="Unassembled WGS sequence"/>
</dbReference>
<evidence type="ECO:0000259" key="1">
    <source>
        <dbReference type="Pfam" id="PF18765"/>
    </source>
</evidence>
<dbReference type="PROSITE" id="PS51257">
    <property type="entry name" value="PROKAR_LIPOPROTEIN"/>
    <property type="match status" value="1"/>
</dbReference>
<dbReference type="EMBL" id="NBWC01000049">
    <property type="protein sequence ID" value="ORL58781.1"/>
    <property type="molecule type" value="Genomic_DNA"/>
</dbReference>
<feature type="domain" description="Polymerase beta nucleotidyltransferase" evidence="1">
    <location>
        <begin position="88"/>
        <end position="181"/>
    </location>
</feature>
<dbReference type="SUPFAM" id="SSF81301">
    <property type="entry name" value="Nucleotidyltransferase"/>
    <property type="match status" value="1"/>
</dbReference>
<keyword evidence="3" id="KW-0614">Plasmid</keyword>
<dbReference type="EMBL" id="CP061724">
    <property type="protein sequence ID" value="QOD01507.1"/>
    <property type="molecule type" value="Genomic_DNA"/>
</dbReference>
<sequence length="187" mass="20362">MTKLETTLLNLAYQHLAGLSCLYELGNGKVRTEDQESFMQINAALDALLEPCHLPDSGMSEEAVTRMSDLKARRATLVPGLKVMANAVANWAKSEQLVRKAYLFGSRVRGTNSPDSDLDVAVEIAALEGDSCAFTTWTAEAQRLKASIAGIVPVIIDLDWYGGEEDTPCIHQALKQSSVLVYDTEAE</sequence>
<gene>
    <name evidence="2" type="ORF">B7H17_24950</name>
    <name evidence="3" type="ORF">ID616_30250</name>
</gene>
<dbReference type="Proteomes" id="UP000516786">
    <property type="component" value="Plasmid pZXPA-20-602k"/>
</dbReference>
<organism evidence="2 4">
    <name type="scientific">Pseudomonas putida</name>
    <name type="common">Arthrobacter siderocapsulatus</name>
    <dbReference type="NCBI Taxonomy" id="303"/>
    <lineage>
        <taxon>Bacteria</taxon>
        <taxon>Pseudomonadati</taxon>
        <taxon>Pseudomonadota</taxon>
        <taxon>Gammaproteobacteria</taxon>
        <taxon>Pseudomonadales</taxon>
        <taxon>Pseudomonadaceae</taxon>
        <taxon>Pseudomonas</taxon>
    </lineage>
</organism>
<proteinExistence type="predicted"/>
<dbReference type="Pfam" id="PF18765">
    <property type="entry name" value="Polbeta"/>
    <property type="match status" value="1"/>
</dbReference>
<dbReference type="CDD" id="cd05403">
    <property type="entry name" value="NT_KNTase_like"/>
    <property type="match status" value="1"/>
</dbReference>
<reference evidence="2 4" key="1">
    <citation type="submission" date="2017-04" db="EMBL/GenBank/DDBJ databases">
        <title>Presence of VIM-2 positive Pseudomonas species in chickens and their surrounding environment.</title>
        <authorList>
            <person name="Zhang R."/>
        </authorList>
    </citation>
    <scope>NUCLEOTIDE SEQUENCE [LARGE SCALE GENOMIC DNA]</scope>
    <source>
        <strain evidence="2 4">DZ-C18</strain>
    </source>
</reference>
<evidence type="ECO:0000313" key="5">
    <source>
        <dbReference type="Proteomes" id="UP000516786"/>
    </source>
</evidence>
<evidence type="ECO:0000313" key="2">
    <source>
        <dbReference type="EMBL" id="ORL58781.1"/>
    </source>
</evidence>
<geneLocation type="plasmid" evidence="3 5">
    <name>pZXPA-20-602k</name>
</geneLocation>
<dbReference type="AlphaFoldDB" id="A0A1X0Z7K9"/>
<dbReference type="Gene3D" id="3.30.460.10">
    <property type="entry name" value="Beta Polymerase, domain 2"/>
    <property type="match status" value="1"/>
</dbReference>
<name>A0A1X0Z7K9_PSEPU</name>
<accession>A0A1X0Z7K9</accession>
<protein>
    <submittedName>
        <fullName evidence="3">Nucleotidyltransferase domain-containing protein</fullName>
    </submittedName>
</protein>
<dbReference type="RefSeq" id="WP_084851669.1">
    <property type="nucleotide sequence ID" value="NZ_CP061724.1"/>
</dbReference>
<evidence type="ECO:0000313" key="4">
    <source>
        <dbReference type="Proteomes" id="UP000193675"/>
    </source>
</evidence>
<reference evidence="3 5" key="2">
    <citation type="submission" date="2020-09" db="EMBL/GenBank/DDBJ databases">
        <title>Co-existence of a novel multidrug-resistance efflux pump with carbapenem resistance gene blaVIM-2 in one megaplasmid in Pseudomonas putida.</title>
        <authorList>
            <person name="Peng K."/>
            <person name="Li R."/>
        </authorList>
    </citation>
    <scope>NUCLEOTIDE SEQUENCE [LARGE SCALE GENOMIC DNA]</scope>
    <source>
        <strain evidence="3 5">ZXPA-20</strain>
        <plasmid evidence="3 5">pZXPA-20-602k</plasmid>
    </source>
</reference>
<dbReference type="InterPro" id="IPR043519">
    <property type="entry name" value="NT_sf"/>
</dbReference>
<dbReference type="InterPro" id="IPR041633">
    <property type="entry name" value="Polbeta"/>
</dbReference>
<evidence type="ECO:0000313" key="3">
    <source>
        <dbReference type="EMBL" id="QOD01507.1"/>
    </source>
</evidence>